<feature type="non-terminal residue" evidence="1">
    <location>
        <position position="79"/>
    </location>
</feature>
<dbReference type="EMBL" id="UINC01035606">
    <property type="protein sequence ID" value="SVB28277.1"/>
    <property type="molecule type" value="Genomic_DNA"/>
</dbReference>
<name>A0A382CSN8_9ZZZZ</name>
<dbReference type="AlphaFoldDB" id="A0A382CSN8"/>
<dbReference type="Gene3D" id="3.40.50.2300">
    <property type="match status" value="1"/>
</dbReference>
<evidence type="ECO:0008006" key="2">
    <source>
        <dbReference type="Google" id="ProtNLM"/>
    </source>
</evidence>
<reference evidence="1" key="1">
    <citation type="submission" date="2018-05" db="EMBL/GenBank/DDBJ databases">
        <authorList>
            <person name="Lanie J.A."/>
            <person name="Ng W.-L."/>
            <person name="Kazmierczak K.M."/>
            <person name="Andrzejewski T.M."/>
            <person name="Davidsen T.M."/>
            <person name="Wayne K.J."/>
            <person name="Tettelin H."/>
            <person name="Glass J.I."/>
            <person name="Rusch D."/>
            <person name="Podicherti R."/>
            <person name="Tsui H.-C.T."/>
            <person name="Winkler M.E."/>
        </authorList>
    </citation>
    <scope>NUCLEOTIDE SEQUENCE</scope>
</reference>
<dbReference type="PANTHER" id="PTHR47235">
    <property type="entry name" value="BLR6548 PROTEIN"/>
    <property type="match status" value="1"/>
</dbReference>
<sequence length="79" mass="8874">MFSQSLKKIVHLLKFTVMTILLHYTTPYCFAEDGVFPRKIVLATHQPLSGPAQEYSEIGKSALAYFKYVNDQGGIHGRA</sequence>
<proteinExistence type="predicted"/>
<dbReference type="PANTHER" id="PTHR47235:SF1">
    <property type="entry name" value="BLR6548 PROTEIN"/>
    <property type="match status" value="1"/>
</dbReference>
<organism evidence="1">
    <name type="scientific">marine metagenome</name>
    <dbReference type="NCBI Taxonomy" id="408172"/>
    <lineage>
        <taxon>unclassified sequences</taxon>
        <taxon>metagenomes</taxon>
        <taxon>ecological metagenomes</taxon>
    </lineage>
</organism>
<evidence type="ECO:0000313" key="1">
    <source>
        <dbReference type="EMBL" id="SVB28277.1"/>
    </source>
</evidence>
<gene>
    <name evidence="1" type="ORF">METZ01_LOCUS181131</name>
</gene>
<protein>
    <recommendedName>
        <fullName evidence="2">Leucine-binding protein domain-containing protein</fullName>
    </recommendedName>
</protein>
<accession>A0A382CSN8</accession>